<evidence type="ECO:0000313" key="1">
    <source>
        <dbReference type="EMBL" id="MDN3713768.1"/>
    </source>
</evidence>
<reference evidence="2" key="1">
    <citation type="journal article" date="2019" name="Int. J. Syst. Evol. Microbiol.">
        <title>The Global Catalogue of Microorganisms (GCM) 10K type strain sequencing project: providing services to taxonomists for standard genome sequencing and annotation.</title>
        <authorList>
            <consortium name="The Broad Institute Genomics Platform"/>
            <consortium name="The Broad Institute Genome Sequencing Center for Infectious Disease"/>
            <person name="Wu L."/>
            <person name="Ma J."/>
        </authorList>
    </citation>
    <scope>NUCLEOTIDE SEQUENCE [LARGE SCALE GENOMIC DNA]</scope>
    <source>
        <strain evidence="2">CECT 8482</strain>
    </source>
</reference>
<accession>A0ABT8DD16</accession>
<dbReference type="InterPro" id="IPR008727">
    <property type="entry name" value="PAAR_motif"/>
</dbReference>
<comment type="caution">
    <text evidence="1">The sequence shown here is derived from an EMBL/GenBank/DDBJ whole genome shotgun (WGS) entry which is preliminary data.</text>
</comment>
<dbReference type="EMBL" id="JAUFRC010000002">
    <property type="protein sequence ID" value="MDN3713768.1"/>
    <property type="molecule type" value="Genomic_DNA"/>
</dbReference>
<dbReference type="Pfam" id="PF05488">
    <property type="entry name" value="PAAR_motif"/>
    <property type="match status" value="1"/>
</dbReference>
<protein>
    <submittedName>
        <fullName evidence="1">PAAR domain-containing protein</fullName>
    </submittedName>
</protein>
<proteinExistence type="predicted"/>
<dbReference type="RefSeq" id="WP_377688136.1">
    <property type="nucleotide sequence ID" value="NZ_JBHMDZ010000048.1"/>
</dbReference>
<dbReference type="Proteomes" id="UP001243846">
    <property type="component" value="Unassembled WGS sequence"/>
</dbReference>
<evidence type="ECO:0000313" key="2">
    <source>
        <dbReference type="Proteomes" id="UP001243846"/>
    </source>
</evidence>
<keyword evidence="2" id="KW-1185">Reference proteome</keyword>
<organism evidence="1 2">
    <name type="scientific">Paracoccus cavernae</name>
    <dbReference type="NCBI Taxonomy" id="1571207"/>
    <lineage>
        <taxon>Bacteria</taxon>
        <taxon>Pseudomonadati</taxon>
        <taxon>Pseudomonadota</taxon>
        <taxon>Alphaproteobacteria</taxon>
        <taxon>Rhodobacterales</taxon>
        <taxon>Paracoccaceae</taxon>
        <taxon>Paracoccus</taxon>
    </lineage>
</organism>
<sequence length="89" mass="9093">MSSTLQKVIARVGDKHLCPYHGPNPIIDGSKSTIDGRGIAREGDKSACGCFIVEGSGKATIDGRRVAYLGSKTSSGGVIVDCKGSAVLA</sequence>
<dbReference type="Gene3D" id="2.60.200.60">
    <property type="match status" value="1"/>
</dbReference>
<gene>
    <name evidence="1" type="ORF">QWZ10_22025</name>
</gene>
<dbReference type="CDD" id="cd14743">
    <property type="entry name" value="PAAR_CT_1"/>
    <property type="match status" value="1"/>
</dbReference>
<name>A0ABT8DD16_9RHOB</name>